<organism evidence="3 4">
    <name type="scientific">Galdieria yellowstonensis</name>
    <dbReference type="NCBI Taxonomy" id="3028027"/>
    <lineage>
        <taxon>Eukaryota</taxon>
        <taxon>Rhodophyta</taxon>
        <taxon>Bangiophyceae</taxon>
        <taxon>Galdieriales</taxon>
        <taxon>Galdieriaceae</taxon>
        <taxon>Galdieria</taxon>
    </lineage>
</organism>
<dbReference type="Gene3D" id="2.120.10.80">
    <property type="entry name" value="Kelch-type beta propeller"/>
    <property type="match status" value="2"/>
</dbReference>
<comment type="caution">
    <text evidence="3">The sequence shown here is derived from an EMBL/GenBank/DDBJ whole genome shotgun (WGS) entry which is preliminary data.</text>
</comment>
<keyword evidence="4" id="KW-1185">Reference proteome</keyword>
<dbReference type="PANTHER" id="PTHR23244">
    <property type="entry name" value="KELCH REPEAT DOMAIN"/>
    <property type="match status" value="1"/>
</dbReference>
<evidence type="ECO:0000256" key="1">
    <source>
        <dbReference type="SAM" id="MobiDB-lite"/>
    </source>
</evidence>
<feature type="region of interest" description="Disordered" evidence="1">
    <location>
        <begin position="575"/>
        <end position="598"/>
    </location>
</feature>
<sequence length="598" mass="65481">MMEPRYGHQAFVVANQTEPARILIYGGKQADGVMLNGILQVQTQTLGIETIATEPSMVLGRAFASGTGIDGIYVTFGGINQSFMAVNEFQVLHSRQFPLRVENENAVITQSTCYHNHQLFDTFPGVPCIQGMASTVDPNTQIVYFLGGQTNIQTQGQLPRYSSCIFGYSIVDKNWFLASPFKNCYAKPPEAPEPRAFATAVEYQGNIYYFGGSVLRLSQSTPSEPTISFFNDLWQFNLQTGLWKRLQLSGALPLARDGHTATLRGSHMYVFGGRTCENTAQSSNCSIDSLQFLNDLWTLDLENCTTSHCSWDNKLVANSSSGAPVPRAFHQAVAWKQGSSAFDWSDLWIIAGVSSAEDGGILGDIWTLRFPPNPNSPAQVSVLSAANSHEEYIYCAFQLHHLLAVNFTSETNIIFESYLGQLLSNAGVLTQEIGLVAIHSPTHASNKETTVIYAAKVDLRQTTTAIDTLKNAPWDPLQQLSNVPSIVLLRVASGQLGTFERALETVPSHSNNLSTTIIVIIVVTSVSGFLLIIAIAALIFWKIYSKRATTSPHPTSKDMTTPRLAYSLDGIPPNNNILNNHTNTETDNEIQPASPTTQ</sequence>
<keyword evidence="2" id="KW-0472">Membrane</keyword>
<gene>
    <name evidence="3" type="ORF">GAYE_SCF23G4275</name>
</gene>
<keyword evidence="2" id="KW-0812">Transmembrane</keyword>
<name>A0AAV9IGL1_9RHOD</name>
<feature type="compositionally biased region" description="Polar residues" evidence="1">
    <location>
        <begin position="589"/>
        <end position="598"/>
    </location>
</feature>
<evidence type="ECO:0000313" key="3">
    <source>
        <dbReference type="EMBL" id="KAK4526361.1"/>
    </source>
</evidence>
<dbReference type="SUPFAM" id="SSF117281">
    <property type="entry name" value="Kelch motif"/>
    <property type="match status" value="2"/>
</dbReference>
<reference evidence="3 4" key="1">
    <citation type="submission" date="2022-07" db="EMBL/GenBank/DDBJ databases">
        <title>Genome-wide signatures of adaptation to extreme environments.</title>
        <authorList>
            <person name="Cho C.H."/>
            <person name="Yoon H.S."/>
        </authorList>
    </citation>
    <scope>NUCLEOTIDE SEQUENCE [LARGE SCALE GENOMIC DNA]</scope>
    <source>
        <strain evidence="3 4">108.79 E11</strain>
    </source>
</reference>
<keyword evidence="2" id="KW-1133">Transmembrane helix</keyword>
<evidence type="ECO:0000256" key="2">
    <source>
        <dbReference type="SAM" id="Phobius"/>
    </source>
</evidence>
<dbReference type="EMBL" id="JANCYU010000039">
    <property type="protein sequence ID" value="KAK4526361.1"/>
    <property type="molecule type" value="Genomic_DNA"/>
</dbReference>
<evidence type="ECO:0000313" key="4">
    <source>
        <dbReference type="Proteomes" id="UP001300502"/>
    </source>
</evidence>
<dbReference type="InterPro" id="IPR015915">
    <property type="entry name" value="Kelch-typ_b-propeller"/>
</dbReference>
<protein>
    <submittedName>
        <fullName evidence="3">Uncharacterized protein</fullName>
    </submittedName>
</protein>
<proteinExistence type="predicted"/>
<dbReference type="Proteomes" id="UP001300502">
    <property type="component" value="Unassembled WGS sequence"/>
</dbReference>
<dbReference type="AlphaFoldDB" id="A0AAV9IGL1"/>
<feature type="compositionally biased region" description="Low complexity" evidence="1">
    <location>
        <begin position="575"/>
        <end position="585"/>
    </location>
</feature>
<feature type="transmembrane region" description="Helical" evidence="2">
    <location>
        <begin position="517"/>
        <end position="541"/>
    </location>
</feature>
<accession>A0AAV9IGL1</accession>